<dbReference type="PANTHER" id="PTHR14218:SF15">
    <property type="entry name" value="TRIPEPTIDYL-PEPTIDASE 1"/>
    <property type="match status" value="1"/>
</dbReference>
<dbReference type="SUPFAM" id="SSF52743">
    <property type="entry name" value="Subtilisin-like"/>
    <property type="match status" value="1"/>
</dbReference>
<gene>
    <name evidence="2" type="ORF">Ato02nite_049940</name>
</gene>
<dbReference type="Gene3D" id="3.40.50.200">
    <property type="entry name" value="Peptidase S8/S53 domain"/>
    <property type="match status" value="1"/>
</dbReference>
<comment type="caution">
    <text evidence="2">The sequence shown here is derived from an EMBL/GenBank/DDBJ whole genome shotgun (WGS) entry which is preliminary data.</text>
</comment>
<proteinExistence type="predicted"/>
<dbReference type="PANTHER" id="PTHR14218">
    <property type="entry name" value="PROTEASE S8 TRIPEPTIDYL PEPTIDASE I CLN2"/>
    <property type="match status" value="1"/>
</dbReference>
<feature type="compositionally biased region" description="Polar residues" evidence="1">
    <location>
        <begin position="1"/>
        <end position="16"/>
    </location>
</feature>
<keyword evidence="3" id="KW-1185">Reference proteome</keyword>
<dbReference type="AlphaFoldDB" id="A0A919W8C9"/>
<dbReference type="Proteomes" id="UP000677082">
    <property type="component" value="Unassembled WGS sequence"/>
</dbReference>
<feature type="region of interest" description="Disordered" evidence="1">
    <location>
        <begin position="1"/>
        <end position="29"/>
    </location>
</feature>
<dbReference type="GO" id="GO:0006508">
    <property type="term" value="P:proteolysis"/>
    <property type="evidence" value="ECO:0007669"/>
    <property type="project" value="InterPro"/>
</dbReference>
<dbReference type="GO" id="GO:0004252">
    <property type="term" value="F:serine-type endopeptidase activity"/>
    <property type="evidence" value="ECO:0007669"/>
    <property type="project" value="InterPro"/>
</dbReference>
<accession>A0A919W8C9</accession>
<dbReference type="GO" id="GO:0008240">
    <property type="term" value="F:tripeptidyl-peptidase activity"/>
    <property type="evidence" value="ECO:0007669"/>
    <property type="project" value="TreeGrafter"/>
</dbReference>
<dbReference type="RefSeq" id="WP_213009029.1">
    <property type="nucleotide sequence ID" value="NZ_BOQN01000064.1"/>
</dbReference>
<dbReference type="InterPro" id="IPR036852">
    <property type="entry name" value="Peptidase_S8/S53_dom_sf"/>
</dbReference>
<evidence type="ECO:0000313" key="3">
    <source>
        <dbReference type="Proteomes" id="UP000677082"/>
    </source>
</evidence>
<evidence type="ECO:0000313" key="2">
    <source>
        <dbReference type="EMBL" id="GIM93201.1"/>
    </source>
</evidence>
<protein>
    <submittedName>
        <fullName evidence="2">Uncharacterized protein</fullName>
    </submittedName>
</protein>
<name>A0A919W8C9_9ACTN</name>
<organism evidence="2 3">
    <name type="scientific">Paractinoplanes toevensis</name>
    <dbReference type="NCBI Taxonomy" id="571911"/>
    <lineage>
        <taxon>Bacteria</taxon>
        <taxon>Bacillati</taxon>
        <taxon>Actinomycetota</taxon>
        <taxon>Actinomycetes</taxon>
        <taxon>Micromonosporales</taxon>
        <taxon>Micromonosporaceae</taxon>
        <taxon>Paractinoplanes</taxon>
    </lineage>
</organism>
<evidence type="ECO:0000256" key="1">
    <source>
        <dbReference type="SAM" id="MobiDB-lite"/>
    </source>
</evidence>
<dbReference type="EMBL" id="BOQN01000064">
    <property type="protein sequence ID" value="GIM93201.1"/>
    <property type="molecule type" value="Genomic_DNA"/>
</dbReference>
<reference evidence="2 3" key="1">
    <citation type="submission" date="2021-03" db="EMBL/GenBank/DDBJ databases">
        <title>Whole genome shotgun sequence of Actinoplanes toevensis NBRC 105298.</title>
        <authorList>
            <person name="Komaki H."/>
            <person name="Tamura T."/>
        </authorList>
    </citation>
    <scope>NUCLEOTIDE SEQUENCE [LARGE SCALE GENOMIC DNA]</scope>
    <source>
        <strain evidence="2 3">NBRC 105298</strain>
    </source>
</reference>
<dbReference type="InterPro" id="IPR050819">
    <property type="entry name" value="Tripeptidyl-peptidase_I"/>
</dbReference>
<sequence>MNEVSSTVNEFPSRGNQRPGISIETSRQAPTSVRRCAGWTLTVIAAPDGGPSLHETKPRWQAMVPGTYRRVPDVAGLAEPFTGLLVGQSSTGSYRASPAGGTGLSTPIVAALAALAQADSAQHIGLSAPLLYSRATPGEPLVEDVRHVTAGIVSRPATTARRGSYLVRVDSGTQQAAPGWDPVTGLGTPGRRFLDAV</sequence>